<sequence>MPNNITNRLEIKGTDDQLSEVLEAINGEQGIIDFNKIIRMPESLFIDEESYSMNIQDVLFGNDQLSLKLILVTQRVLTDMDEQSRKKYVEIALTRQSNQEKYGHASWYEWSKEHWGTKWNAYNQYLVDGQDNAIYFETAWISPYKVIAQLSKMYPEVEFEVKYVDECPGEYSGIYAYKNGEEVKQIDLRGKEEESYELFFEIHPNCRKDYRKLKDGTYEWIVEEDDVED</sequence>
<dbReference type="Proteomes" id="UP001500298">
    <property type="component" value="Unassembled WGS sequence"/>
</dbReference>
<name>A0ABP9D7T4_9BACT</name>
<evidence type="ECO:0000313" key="3">
    <source>
        <dbReference type="Proteomes" id="UP001500298"/>
    </source>
</evidence>
<reference evidence="3" key="1">
    <citation type="journal article" date="2019" name="Int. J. Syst. Evol. Microbiol.">
        <title>The Global Catalogue of Microorganisms (GCM) 10K type strain sequencing project: providing services to taxonomists for standard genome sequencing and annotation.</title>
        <authorList>
            <consortium name="The Broad Institute Genomics Platform"/>
            <consortium name="The Broad Institute Genome Sequencing Center for Infectious Disease"/>
            <person name="Wu L."/>
            <person name="Ma J."/>
        </authorList>
    </citation>
    <scope>NUCLEOTIDE SEQUENCE [LARGE SCALE GENOMIC DNA]</scope>
    <source>
        <strain evidence="3">JCM 18326</strain>
    </source>
</reference>
<dbReference type="Pfam" id="PF18406">
    <property type="entry name" value="DUF1281_C"/>
    <property type="match status" value="1"/>
</dbReference>
<evidence type="ECO:0000313" key="2">
    <source>
        <dbReference type="EMBL" id="GAA4825481.1"/>
    </source>
</evidence>
<feature type="domain" description="YubB ferredoxin-like" evidence="1">
    <location>
        <begin position="115"/>
        <end position="197"/>
    </location>
</feature>
<keyword evidence="3" id="KW-1185">Reference proteome</keyword>
<gene>
    <name evidence="2" type="ORF">GCM10023331_07420</name>
</gene>
<proteinExistence type="predicted"/>
<dbReference type="RefSeq" id="WP_345369310.1">
    <property type="nucleotide sequence ID" value="NZ_BAABJX010000016.1"/>
</dbReference>
<evidence type="ECO:0000259" key="1">
    <source>
        <dbReference type="Pfam" id="PF18406"/>
    </source>
</evidence>
<accession>A0ABP9D7T4</accession>
<comment type="caution">
    <text evidence="2">The sequence shown here is derived from an EMBL/GenBank/DDBJ whole genome shotgun (WGS) entry which is preliminary data.</text>
</comment>
<protein>
    <recommendedName>
        <fullName evidence="1">YubB ferredoxin-like domain-containing protein</fullName>
    </recommendedName>
</protein>
<dbReference type="EMBL" id="BAABJX010000016">
    <property type="protein sequence ID" value="GAA4825481.1"/>
    <property type="molecule type" value="Genomic_DNA"/>
</dbReference>
<dbReference type="InterPro" id="IPR041329">
    <property type="entry name" value="YubB_C"/>
</dbReference>
<organism evidence="2 3">
    <name type="scientific">Algivirga pacifica</name>
    <dbReference type="NCBI Taxonomy" id="1162670"/>
    <lineage>
        <taxon>Bacteria</taxon>
        <taxon>Pseudomonadati</taxon>
        <taxon>Bacteroidota</taxon>
        <taxon>Cytophagia</taxon>
        <taxon>Cytophagales</taxon>
        <taxon>Flammeovirgaceae</taxon>
        <taxon>Algivirga</taxon>
    </lineage>
</organism>